<dbReference type="Proteomes" id="UP001345827">
    <property type="component" value="Unassembled WGS sequence"/>
</dbReference>
<accession>A0AAV9Q368</accession>
<evidence type="ECO:0000313" key="1">
    <source>
        <dbReference type="EMBL" id="KAK5532776.1"/>
    </source>
</evidence>
<proteinExistence type="predicted"/>
<protein>
    <submittedName>
        <fullName evidence="1">Uncharacterized protein</fullName>
    </submittedName>
</protein>
<gene>
    <name evidence="1" type="ORF">LTR25_007480</name>
</gene>
<comment type="caution">
    <text evidence="1">The sequence shown here is derived from an EMBL/GenBank/DDBJ whole genome shotgun (WGS) entry which is preliminary data.</text>
</comment>
<dbReference type="EMBL" id="JAXLQG010000014">
    <property type="protein sequence ID" value="KAK5532776.1"/>
    <property type="molecule type" value="Genomic_DNA"/>
</dbReference>
<reference evidence="1 2" key="1">
    <citation type="submission" date="2023-06" db="EMBL/GenBank/DDBJ databases">
        <title>Black Yeasts Isolated from many extreme environments.</title>
        <authorList>
            <person name="Coleine C."/>
            <person name="Stajich J.E."/>
            <person name="Selbmann L."/>
        </authorList>
    </citation>
    <scope>NUCLEOTIDE SEQUENCE [LARGE SCALE GENOMIC DNA]</scope>
    <source>
        <strain evidence="1 2">CCFEE 5887</strain>
    </source>
</reference>
<name>A0AAV9Q368_9PEZI</name>
<evidence type="ECO:0000313" key="2">
    <source>
        <dbReference type="Proteomes" id="UP001345827"/>
    </source>
</evidence>
<keyword evidence="2" id="KW-1185">Reference proteome</keyword>
<dbReference type="AlphaFoldDB" id="A0AAV9Q368"/>
<organism evidence="1 2">
    <name type="scientific">Vermiconidia calcicola</name>
    <dbReference type="NCBI Taxonomy" id="1690605"/>
    <lineage>
        <taxon>Eukaryota</taxon>
        <taxon>Fungi</taxon>
        <taxon>Dikarya</taxon>
        <taxon>Ascomycota</taxon>
        <taxon>Pezizomycotina</taxon>
        <taxon>Dothideomycetes</taxon>
        <taxon>Dothideomycetidae</taxon>
        <taxon>Mycosphaerellales</taxon>
        <taxon>Extremaceae</taxon>
        <taxon>Vermiconidia</taxon>
    </lineage>
</organism>
<sequence>MAQPGYLRVQFTPAVPGPEFEEWRQSALEAPPTSTLQQIFSATDEPEEAKPYRYENVYNVSDTEQIDLGALLQKWDSPRAKLTLLLYKRLNFDSHPGTETPVAGNVVVANSLTPSPEADDLTDYHDWYEQEHVHILKEVQGWRTGSRYELIAAAGEQAEYAGPFMAVHHYDETNGLGGGKWKKSVMTDWLKRVDQKMLRPPHRRTFKVVSVTKL</sequence>